<dbReference type="PANTHER" id="PTHR19321:SF41">
    <property type="entry name" value="FASCETTO-RELATED"/>
    <property type="match status" value="1"/>
</dbReference>
<evidence type="ECO:0000256" key="1">
    <source>
        <dbReference type="ARBA" id="ARBA00006187"/>
    </source>
</evidence>
<feature type="region of interest" description="Disordered" evidence="3">
    <location>
        <begin position="746"/>
        <end position="846"/>
    </location>
</feature>
<dbReference type="Pfam" id="PF03999">
    <property type="entry name" value="MAP65_ASE1"/>
    <property type="match status" value="1"/>
</dbReference>
<dbReference type="PANTHER" id="PTHR19321">
    <property type="entry name" value="PROTEIN REGULATOR OF CYTOKINESIS 1 PRC1-RELATED"/>
    <property type="match status" value="1"/>
</dbReference>
<dbReference type="KEGG" id="vcn:VOLCADRAFT_120144"/>
<dbReference type="InParanoid" id="D8TH55"/>
<feature type="compositionally biased region" description="Basic and acidic residues" evidence="3">
    <location>
        <begin position="787"/>
        <end position="796"/>
    </location>
</feature>
<dbReference type="eggNOG" id="KOG4302">
    <property type="taxonomic scope" value="Eukaryota"/>
</dbReference>
<name>D8TH55_VOLCA</name>
<proteinExistence type="inferred from homology"/>
<dbReference type="GeneID" id="9625532"/>
<dbReference type="EMBL" id="GL378323">
    <property type="protein sequence ID" value="EFJ52652.1"/>
    <property type="molecule type" value="Genomic_DNA"/>
</dbReference>
<dbReference type="GO" id="GO:0005737">
    <property type="term" value="C:cytoplasm"/>
    <property type="evidence" value="ECO:0007669"/>
    <property type="project" value="TreeGrafter"/>
</dbReference>
<dbReference type="Gene3D" id="1.20.58.1520">
    <property type="match status" value="1"/>
</dbReference>
<feature type="compositionally biased region" description="Low complexity" evidence="3">
    <location>
        <begin position="512"/>
        <end position="537"/>
    </location>
</feature>
<dbReference type="InterPro" id="IPR007145">
    <property type="entry name" value="MAP65_Ase1_PRC1"/>
</dbReference>
<organism evidence="5">
    <name type="scientific">Volvox carteri f. nagariensis</name>
    <dbReference type="NCBI Taxonomy" id="3068"/>
    <lineage>
        <taxon>Eukaryota</taxon>
        <taxon>Viridiplantae</taxon>
        <taxon>Chlorophyta</taxon>
        <taxon>core chlorophytes</taxon>
        <taxon>Chlorophyceae</taxon>
        <taxon>CS clade</taxon>
        <taxon>Chlamydomonadales</taxon>
        <taxon>Volvocaceae</taxon>
        <taxon>Volvox</taxon>
    </lineage>
</organism>
<dbReference type="RefSeq" id="XP_002945657.1">
    <property type="nucleotide sequence ID" value="XM_002945611.1"/>
</dbReference>
<evidence type="ECO:0000256" key="2">
    <source>
        <dbReference type="SAM" id="Coils"/>
    </source>
</evidence>
<sequence>MATQNMTEDANQAADAHLEAYCSHFRACIGKLKAIWRQVGSEAEDCRSQILVAAERALAAWTQAVELAEADRQSIKAAIQQHSSEIASMKAELDDVAEPQSTESSEFPNMTGEGEATLLRTLDALKGTLHFWRVKRAARVQAYEALMEVHISLKRQLGIRHKPVEDMDITTGALEYLQMENGKLMEDKASSRRMSRAEEQLDKLRAICRELGEDCATAAAEVHPALSSLSAEKESAEVLGCVYKLVGSPSHVSAVGDLDLSDAMFDRLSAKITDMQRLKTDREAQSRDVLEMLYSLWDALSIPEDAPERSMVAKMLSPDRPQRLHKRTLDKCLSEVNRLEGCKAQAMRDLALAKARELEQLCISTRISPPHTGPLLAELDKPGQMTQVLSKLVRLVAEVQVLASKRAPILAQVQELLQGQADSAWLRSYNQNENRYKGRDASRNMQRAIKAAKLRERLAPMMESLLAALQEWEIEEGGPFLYDEQVLQETQLRVVEAELEQLALEKATKPKGAAAPSSGSSAAAPTGRPTRAAASTSGLSQRPAPGAGAVGRPTLSTGGGAATSASAGSSGGGGGPMLSPRSVTDAVRRMSLAPPVSARDGGVFRGGSTASKVMRSNDFAPGALRSAAQAAAGSEATNAPHQNTNRLNMTTGRIAASSQAPGGQKTPPGRGSSAGAVLAAATTTTTVFNSSPAAATSAVGVSPSPMVSKTGLMEDGDDTAATAAGSTSGCVKNAAQDLFRRYLGDAANVSSKPTPTKPNSAGPKPSKLDFSSADSGSGGGVDDDGADDVRATKCDTPKSTATSRSGQQPLRQSKSGKTPPQQQKPSSTALSPTENSKASRIPRVRV</sequence>
<dbReference type="AlphaFoldDB" id="D8TH55"/>
<feature type="compositionally biased region" description="Low complexity" evidence="3">
    <location>
        <begin position="719"/>
        <end position="729"/>
    </location>
</feature>
<feature type="compositionally biased region" description="Polar residues" evidence="3">
    <location>
        <begin position="797"/>
        <end position="838"/>
    </location>
</feature>
<accession>D8TH55</accession>
<dbReference type="GO" id="GO:0000226">
    <property type="term" value="P:microtubule cytoskeleton organization"/>
    <property type="evidence" value="ECO:0007669"/>
    <property type="project" value="InterPro"/>
</dbReference>
<dbReference type="GO" id="GO:0005819">
    <property type="term" value="C:spindle"/>
    <property type="evidence" value="ECO:0007669"/>
    <property type="project" value="TreeGrafter"/>
</dbReference>
<evidence type="ECO:0000313" key="4">
    <source>
        <dbReference type="EMBL" id="EFJ52652.1"/>
    </source>
</evidence>
<evidence type="ECO:0000313" key="5">
    <source>
        <dbReference type="Proteomes" id="UP000001058"/>
    </source>
</evidence>
<dbReference type="GO" id="GO:0008017">
    <property type="term" value="F:microtubule binding"/>
    <property type="evidence" value="ECO:0007669"/>
    <property type="project" value="InterPro"/>
</dbReference>
<evidence type="ECO:0000256" key="3">
    <source>
        <dbReference type="SAM" id="MobiDB-lite"/>
    </source>
</evidence>
<reference evidence="4 5" key="1">
    <citation type="journal article" date="2010" name="Science">
        <title>Genomic analysis of organismal complexity in the multicellular green alga Volvox carteri.</title>
        <authorList>
            <person name="Prochnik S.E."/>
            <person name="Umen J."/>
            <person name="Nedelcu A.M."/>
            <person name="Hallmann A."/>
            <person name="Miller S.M."/>
            <person name="Nishii I."/>
            <person name="Ferris P."/>
            <person name="Kuo A."/>
            <person name="Mitros T."/>
            <person name="Fritz-Laylin L.K."/>
            <person name="Hellsten U."/>
            <person name="Chapman J."/>
            <person name="Simakov O."/>
            <person name="Rensing S.A."/>
            <person name="Terry A."/>
            <person name="Pangilinan J."/>
            <person name="Kapitonov V."/>
            <person name="Jurka J."/>
            <person name="Salamov A."/>
            <person name="Shapiro H."/>
            <person name="Schmutz J."/>
            <person name="Grimwood J."/>
            <person name="Lindquist E."/>
            <person name="Lucas S."/>
            <person name="Grigoriev I.V."/>
            <person name="Schmitt R."/>
            <person name="Kirk D."/>
            <person name="Rokhsar D.S."/>
        </authorList>
    </citation>
    <scope>NUCLEOTIDE SEQUENCE [LARGE SCALE GENOMIC DNA]</scope>
    <source>
        <strain evidence="5">f. Nagariensis / Eve</strain>
    </source>
</reference>
<dbReference type="OrthoDB" id="642895at2759"/>
<feature type="region of interest" description="Disordered" evidence="3">
    <location>
        <begin position="507"/>
        <end position="581"/>
    </location>
</feature>
<dbReference type="STRING" id="3068.D8TH55"/>
<feature type="region of interest" description="Disordered" evidence="3">
    <location>
        <begin position="656"/>
        <end position="676"/>
    </location>
</feature>
<dbReference type="Proteomes" id="UP000001058">
    <property type="component" value="Unassembled WGS sequence"/>
</dbReference>
<gene>
    <name evidence="4" type="primary">map65</name>
    <name evidence="4" type="ORF">VOLCADRAFT_120144</name>
</gene>
<comment type="similarity">
    <text evidence="1">Belongs to the MAP65/ASE1 family.</text>
</comment>
<keyword evidence="2" id="KW-0175">Coiled coil</keyword>
<protein>
    <submittedName>
        <fullName evidence="4">Microtubule-associated protein MAP65</fullName>
    </submittedName>
</protein>
<feature type="compositionally biased region" description="Polar residues" evidence="3">
    <location>
        <begin position="748"/>
        <end position="759"/>
    </location>
</feature>
<feature type="region of interest" description="Disordered" evidence="3">
    <location>
        <begin position="693"/>
        <end position="729"/>
    </location>
</feature>
<keyword evidence="5" id="KW-1185">Reference proteome</keyword>
<feature type="coiled-coil region" evidence="2">
    <location>
        <begin position="51"/>
        <end position="92"/>
    </location>
</feature>
<dbReference type="FunCoup" id="D8TH55">
    <property type="interactions" value="1666"/>
</dbReference>